<dbReference type="PROSITE" id="PS51186">
    <property type="entry name" value="GNAT"/>
    <property type="match status" value="1"/>
</dbReference>
<dbReference type="Gene3D" id="3.40.630.30">
    <property type="match status" value="1"/>
</dbReference>
<evidence type="ECO:0000313" key="5">
    <source>
        <dbReference type="EMBL" id="QEC56738.1"/>
    </source>
</evidence>
<dbReference type="SUPFAM" id="SSF55729">
    <property type="entry name" value="Acyl-CoA N-acyltransferases (Nat)"/>
    <property type="match status" value="1"/>
</dbReference>
<keyword evidence="2" id="KW-0012">Acyltransferase</keyword>
<organism evidence="5 6">
    <name type="scientific">Flavisolibacter ginsenosidimutans</name>
    <dbReference type="NCBI Taxonomy" id="661481"/>
    <lineage>
        <taxon>Bacteria</taxon>
        <taxon>Pseudomonadati</taxon>
        <taxon>Bacteroidota</taxon>
        <taxon>Chitinophagia</taxon>
        <taxon>Chitinophagales</taxon>
        <taxon>Chitinophagaceae</taxon>
        <taxon>Flavisolibacter</taxon>
    </lineage>
</organism>
<dbReference type="RefSeq" id="WP_146788075.1">
    <property type="nucleotide sequence ID" value="NZ_BAABIO010000003.1"/>
</dbReference>
<proteinExistence type="inferred from homology"/>
<sequence length="188" mass="21142">MNQLPQLSTNRLLLRSLQVTDIASLVKYANNKAIADNVLNIPHPYTEKDAVFWLNFVLQGFQHKERFVFAIVQKEGSEFIGAIGLHPAGKHDNAEMGYWLGEPFWGGGLMTEAAGVVLKFGFEELNLHKIYATHFTDNIASGKVMVNNGMIKEGELKDQYKVGDVYKSVIQYRLLKNEWAEMANASHA</sequence>
<evidence type="ECO:0000256" key="1">
    <source>
        <dbReference type="ARBA" id="ARBA00022679"/>
    </source>
</evidence>
<dbReference type="InterPro" id="IPR016181">
    <property type="entry name" value="Acyl_CoA_acyltransferase"/>
</dbReference>
<dbReference type="OrthoDB" id="9811523at2"/>
<keyword evidence="1 5" id="KW-0808">Transferase</keyword>
<dbReference type="PANTHER" id="PTHR43792">
    <property type="entry name" value="GNAT FAMILY, PUTATIVE (AFU_ORTHOLOGUE AFUA_3G00765)-RELATED-RELATED"/>
    <property type="match status" value="1"/>
</dbReference>
<dbReference type="KEGG" id="fgg:FSB75_12790"/>
<evidence type="ECO:0000259" key="4">
    <source>
        <dbReference type="PROSITE" id="PS51186"/>
    </source>
</evidence>
<keyword evidence="6" id="KW-1185">Reference proteome</keyword>
<dbReference type="AlphaFoldDB" id="A0A5B8UJJ1"/>
<dbReference type="PANTHER" id="PTHR43792:SF8">
    <property type="entry name" value="[RIBOSOMAL PROTEIN US5]-ALANINE N-ACETYLTRANSFERASE"/>
    <property type="match status" value="1"/>
</dbReference>
<evidence type="ECO:0000256" key="2">
    <source>
        <dbReference type="ARBA" id="ARBA00023315"/>
    </source>
</evidence>
<dbReference type="Proteomes" id="UP000321204">
    <property type="component" value="Chromosome"/>
</dbReference>
<comment type="similarity">
    <text evidence="3">Belongs to the acetyltransferase family. RimJ subfamily.</text>
</comment>
<dbReference type="InterPro" id="IPR051531">
    <property type="entry name" value="N-acetyltransferase"/>
</dbReference>
<dbReference type="GO" id="GO:0016747">
    <property type="term" value="F:acyltransferase activity, transferring groups other than amino-acyl groups"/>
    <property type="evidence" value="ECO:0007669"/>
    <property type="project" value="InterPro"/>
</dbReference>
<reference evidence="5 6" key="1">
    <citation type="journal article" date="2015" name="Int. J. Syst. Evol. Microbiol.">
        <title>Flavisolibacter ginsenosidimutans sp. nov., with ginsenoside-converting activity isolated from soil used for cultivating ginseng.</title>
        <authorList>
            <person name="Zhao Y."/>
            <person name="Liu Q."/>
            <person name="Kang M.S."/>
            <person name="Jin F."/>
            <person name="Yu H."/>
            <person name="Im W.T."/>
        </authorList>
    </citation>
    <scope>NUCLEOTIDE SEQUENCE [LARGE SCALE GENOMIC DNA]</scope>
    <source>
        <strain evidence="5 6">Gsoil 636</strain>
    </source>
</reference>
<gene>
    <name evidence="5" type="ORF">FSB75_12790</name>
</gene>
<feature type="domain" description="N-acetyltransferase" evidence="4">
    <location>
        <begin position="24"/>
        <end position="172"/>
    </location>
</feature>
<protein>
    <submittedName>
        <fullName evidence="5">GNAT family N-acetyltransferase</fullName>
    </submittedName>
</protein>
<dbReference type="Pfam" id="PF13302">
    <property type="entry name" value="Acetyltransf_3"/>
    <property type="match status" value="1"/>
</dbReference>
<dbReference type="EMBL" id="CP042433">
    <property type="protein sequence ID" value="QEC56738.1"/>
    <property type="molecule type" value="Genomic_DNA"/>
</dbReference>
<name>A0A5B8UJJ1_9BACT</name>
<evidence type="ECO:0000313" key="6">
    <source>
        <dbReference type="Proteomes" id="UP000321204"/>
    </source>
</evidence>
<dbReference type="InterPro" id="IPR000182">
    <property type="entry name" value="GNAT_dom"/>
</dbReference>
<evidence type="ECO:0000256" key="3">
    <source>
        <dbReference type="ARBA" id="ARBA00038502"/>
    </source>
</evidence>
<accession>A0A5B8UJJ1</accession>